<gene>
    <name evidence="2" type="ORF">F53441_12215</name>
</gene>
<feature type="compositionally biased region" description="Polar residues" evidence="1">
    <location>
        <begin position="58"/>
        <end position="96"/>
    </location>
</feature>
<protein>
    <submittedName>
        <fullName evidence="2">Uncharacterized protein</fullName>
    </submittedName>
</protein>
<keyword evidence="3" id="KW-1185">Reference proteome</keyword>
<evidence type="ECO:0000313" key="2">
    <source>
        <dbReference type="EMBL" id="KAF4440745.1"/>
    </source>
</evidence>
<name>A0A8H4NML8_9HYPO</name>
<sequence length="336" mass="37382">MSEPGKNTSSHLVDIISKFPTPPLPNKEHNAQTCSSSQIEAKNTNPQHPTIPLLRLPSTENFLPKSPTSSGEEQNVYPGSSSSHNEPTTHQPSTLPSPRPRSAVENVPSLISTASEGYETRPGFCIPGPPRPDLQTRGLFAGRKLPPLNFLPGLEYNADGTFYRGAAVYYKVLLPNLPNLENYQSAHMREKRNLLRVHMHSLGTILEHKHHNTVQQVEKKMLEHLGKIFSMSGESDEYETSAQQEETKMDLALAWLELIIRFQDPDCDLGPDTRTQTAPEGRETPAQKIQREAAEVQRRIELETKARAEAGTLPFLKSVSEGMKKRPTDGGINIQD</sequence>
<evidence type="ECO:0000256" key="1">
    <source>
        <dbReference type="SAM" id="MobiDB-lite"/>
    </source>
</evidence>
<dbReference type="EMBL" id="JAADJG010000646">
    <property type="protein sequence ID" value="KAF4440745.1"/>
    <property type="molecule type" value="Genomic_DNA"/>
</dbReference>
<dbReference type="Proteomes" id="UP000605986">
    <property type="component" value="Unassembled WGS sequence"/>
</dbReference>
<feature type="region of interest" description="Disordered" evidence="1">
    <location>
        <begin position="267"/>
        <end position="289"/>
    </location>
</feature>
<feature type="region of interest" description="Disordered" evidence="1">
    <location>
        <begin position="1"/>
        <end position="103"/>
    </location>
</feature>
<feature type="compositionally biased region" description="Polar residues" evidence="1">
    <location>
        <begin position="1"/>
        <end position="11"/>
    </location>
</feature>
<dbReference type="AlphaFoldDB" id="A0A8H4NML8"/>
<reference evidence="2" key="1">
    <citation type="submission" date="2020-01" db="EMBL/GenBank/DDBJ databases">
        <title>Identification and distribution of gene clusters putatively required for synthesis of sphingolipid metabolism inhibitors in phylogenetically diverse species of the filamentous fungus Fusarium.</title>
        <authorList>
            <person name="Kim H.-S."/>
            <person name="Busman M."/>
            <person name="Brown D.W."/>
            <person name="Divon H."/>
            <person name="Uhlig S."/>
            <person name="Proctor R.H."/>
        </authorList>
    </citation>
    <scope>NUCLEOTIDE SEQUENCE</scope>
    <source>
        <strain evidence="2">NRRL 53441</strain>
    </source>
</reference>
<feature type="compositionally biased region" description="Basic and acidic residues" evidence="1">
    <location>
        <begin position="280"/>
        <end position="289"/>
    </location>
</feature>
<proteinExistence type="predicted"/>
<evidence type="ECO:0000313" key="3">
    <source>
        <dbReference type="Proteomes" id="UP000605986"/>
    </source>
</evidence>
<organism evidence="2 3">
    <name type="scientific">Fusarium austroafricanum</name>
    <dbReference type="NCBI Taxonomy" id="2364996"/>
    <lineage>
        <taxon>Eukaryota</taxon>
        <taxon>Fungi</taxon>
        <taxon>Dikarya</taxon>
        <taxon>Ascomycota</taxon>
        <taxon>Pezizomycotina</taxon>
        <taxon>Sordariomycetes</taxon>
        <taxon>Hypocreomycetidae</taxon>
        <taxon>Hypocreales</taxon>
        <taxon>Nectriaceae</taxon>
        <taxon>Fusarium</taxon>
        <taxon>Fusarium concolor species complex</taxon>
    </lineage>
</organism>
<accession>A0A8H4NML8</accession>
<comment type="caution">
    <text evidence="2">The sequence shown here is derived from an EMBL/GenBank/DDBJ whole genome shotgun (WGS) entry which is preliminary data.</text>
</comment>
<feature type="compositionally biased region" description="Polar residues" evidence="1">
    <location>
        <begin position="31"/>
        <end position="48"/>
    </location>
</feature>